<keyword evidence="8 14" id="KW-0479">Metal-binding</keyword>
<feature type="binding site" evidence="15">
    <location>
        <position position="111"/>
    </location>
    <ligand>
        <name>S-adenosyl-L-methionine</name>
        <dbReference type="ChEBI" id="CHEBI:59789"/>
        <label>1</label>
    </ligand>
</feature>
<dbReference type="EMBL" id="CP039964">
    <property type="protein sequence ID" value="QCO56242.1"/>
    <property type="molecule type" value="Genomic_DNA"/>
</dbReference>
<feature type="binding site" evidence="15">
    <location>
        <position position="242"/>
    </location>
    <ligand>
        <name>S-adenosyl-L-methionine</name>
        <dbReference type="ChEBI" id="CHEBI:59789"/>
        <label>2</label>
    </ligand>
</feature>
<feature type="binding site" evidence="15">
    <location>
        <position position="54"/>
    </location>
    <ligand>
        <name>S-adenosyl-L-methionine</name>
        <dbReference type="ChEBI" id="CHEBI:59789"/>
        <label>1</label>
    </ligand>
</feature>
<dbReference type="GO" id="GO:0051989">
    <property type="term" value="F:coproporphyrinogen dehydrogenase activity"/>
    <property type="evidence" value="ECO:0007669"/>
    <property type="project" value="UniProtKB-EC"/>
</dbReference>
<evidence type="ECO:0000256" key="7">
    <source>
        <dbReference type="ARBA" id="ARBA00022691"/>
    </source>
</evidence>
<comment type="subcellular location">
    <subcellularLocation>
        <location evidence="1 14">Cytoplasm</location>
    </subcellularLocation>
</comment>
<feature type="binding site" evidence="15">
    <location>
        <position position="183"/>
    </location>
    <ligand>
        <name>S-adenosyl-L-methionine</name>
        <dbReference type="ChEBI" id="CHEBI:59789"/>
        <label>2</label>
    </ligand>
</feature>
<dbReference type="InterPro" id="IPR034505">
    <property type="entry name" value="Coproporphyrinogen-III_oxidase"/>
</dbReference>
<evidence type="ECO:0000259" key="17">
    <source>
        <dbReference type="PROSITE" id="PS51918"/>
    </source>
</evidence>
<dbReference type="PIRSF" id="PIRSF000167">
    <property type="entry name" value="HemN"/>
    <property type="match status" value="1"/>
</dbReference>
<dbReference type="KEGG" id="pseb:EOK75_11170"/>
<evidence type="ECO:0000256" key="12">
    <source>
        <dbReference type="ARBA" id="ARBA00023244"/>
    </source>
</evidence>
<feature type="binding site" evidence="15">
    <location>
        <begin position="66"/>
        <end position="68"/>
    </location>
    <ligand>
        <name>S-adenosyl-L-methionine</name>
        <dbReference type="ChEBI" id="CHEBI:59789"/>
        <label>2</label>
    </ligand>
</feature>
<comment type="catalytic activity">
    <reaction evidence="13 14">
        <text>coproporphyrinogen III + 2 S-adenosyl-L-methionine = protoporphyrinogen IX + 2 5'-deoxyadenosine + 2 L-methionine + 2 CO2</text>
        <dbReference type="Rhea" id="RHEA:15425"/>
        <dbReference type="ChEBI" id="CHEBI:16526"/>
        <dbReference type="ChEBI" id="CHEBI:17319"/>
        <dbReference type="ChEBI" id="CHEBI:57307"/>
        <dbReference type="ChEBI" id="CHEBI:57309"/>
        <dbReference type="ChEBI" id="CHEBI:57844"/>
        <dbReference type="ChEBI" id="CHEBI:59789"/>
        <dbReference type="EC" id="1.3.98.3"/>
    </reaction>
</comment>
<feature type="binding site" evidence="16">
    <location>
        <position position="67"/>
    </location>
    <ligand>
        <name>[4Fe-4S] cluster</name>
        <dbReference type="ChEBI" id="CHEBI:49883"/>
        <note>4Fe-4S-S-AdoMet</note>
    </ligand>
</feature>
<dbReference type="NCBIfam" id="TIGR00538">
    <property type="entry name" value="hemN"/>
    <property type="match status" value="1"/>
</dbReference>
<keyword evidence="12 14" id="KW-0627">Porphyrin biosynthesis</keyword>
<accession>A0A4P8EHJ4</accession>
<evidence type="ECO:0000256" key="5">
    <source>
        <dbReference type="ARBA" id="ARBA00022485"/>
    </source>
</evidence>
<proteinExistence type="inferred from homology"/>
<evidence type="ECO:0000256" key="2">
    <source>
        <dbReference type="ARBA" id="ARBA00004785"/>
    </source>
</evidence>
<dbReference type="SUPFAM" id="SSF102114">
    <property type="entry name" value="Radical SAM enzymes"/>
    <property type="match status" value="1"/>
</dbReference>
<comment type="similarity">
    <text evidence="3 14">Belongs to the anaerobic coproporphyrinogen-III oxidase family.</text>
</comment>
<gene>
    <name evidence="18" type="primary">hemN</name>
    <name evidence="18" type="ORF">EOK75_11170</name>
</gene>
<keyword evidence="5 14" id="KW-0004">4Fe-4S</keyword>
<dbReference type="GO" id="GO:0051539">
    <property type="term" value="F:4 iron, 4 sulfur cluster binding"/>
    <property type="evidence" value="ECO:0007669"/>
    <property type="project" value="UniProtKB-KW"/>
</dbReference>
<dbReference type="Proteomes" id="UP000298631">
    <property type="component" value="Chromosome"/>
</dbReference>
<evidence type="ECO:0000256" key="14">
    <source>
        <dbReference type="PIRNR" id="PIRNR000167"/>
    </source>
</evidence>
<dbReference type="OrthoDB" id="9808022at2"/>
<dbReference type="InterPro" id="IPR004558">
    <property type="entry name" value="Coprogen_oxidase_HemN"/>
</dbReference>
<feature type="binding site" evidence="16">
    <location>
        <position position="60"/>
    </location>
    <ligand>
        <name>[4Fe-4S] cluster</name>
        <dbReference type="ChEBI" id="CHEBI:49883"/>
        <note>4Fe-4S-S-AdoMet</note>
    </ligand>
</feature>
<organism evidence="18 19">
    <name type="scientific">Pseudorhodobacter turbinis</name>
    <dbReference type="NCBI Taxonomy" id="2500533"/>
    <lineage>
        <taxon>Bacteria</taxon>
        <taxon>Pseudomonadati</taxon>
        <taxon>Pseudomonadota</taxon>
        <taxon>Alphaproteobacteria</taxon>
        <taxon>Rhodobacterales</taxon>
        <taxon>Paracoccaceae</taxon>
        <taxon>Pseudorhodobacter</taxon>
    </lineage>
</organism>
<comment type="pathway">
    <text evidence="2 14">Porphyrin-containing compound metabolism; protoporphyrin-IX biosynthesis; protoporphyrinogen-IX from coproporphyrinogen-III (AdoMet route): step 1/1.</text>
</comment>
<feature type="binding site" evidence="15">
    <location>
        <position position="144"/>
    </location>
    <ligand>
        <name>S-adenosyl-L-methionine</name>
        <dbReference type="ChEBI" id="CHEBI:59789"/>
        <label>1</label>
    </ligand>
</feature>
<dbReference type="CDD" id="cd01335">
    <property type="entry name" value="Radical_SAM"/>
    <property type="match status" value="1"/>
</dbReference>
<dbReference type="AlphaFoldDB" id="A0A4P8EHJ4"/>
<evidence type="ECO:0000256" key="13">
    <source>
        <dbReference type="ARBA" id="ARBA00048321"/>
    </source>
</evidence>
<evidence type="ECO:0000256" key="16">
    <source>
        <dbReference type="PIRSR" id="PIRSR000167-2"/>
    </source>
</evidence>
<feature type="binding site" evidence="15">
    <location>
        <position position="171"/>
    </location>
    <ligand>
        <name>S-adenosyl-L-methionine</name>
        <dbReference type="ChEBI" id="CHEBI:59789"/>
        <label>2</label>
    </ligand>
</feature>
<comment type="cofactor">
    <cofactor evidence="14 16">
        <name>[4Fe-4S] cluster</name>
        <dbReference type="ChEBI" id="CHEBI:49883"/>
    </cofactor>
    <text evidence="14 16">Binds 1 [4Fe-4S] cluster. The cluster is coordinated with 3 cysteines and an exchangeable S-adenosyl-L-methionine.</text>
</comment>
<dbReference type="PROSITE" id="PS51918">
    <property type="entry name" value="RADICAL_SAM"/>
    <property type="match status" value="1"/>
</dbReference>
<keyword evidence="10 14" id="KW-0408">Iron</keyword>
<evidence type="ECO:0000256" key="1">
    <source>
        <dbReference type="ARBA" id="ARBA00004496"/>
    </source>
</evidence>
<evidence type="ECO:0000313" key="18">
    <source>
        <dbReference type="EMBL" id="QCO56242.1"/>
    </source>
</evidence>
<evidence type="ECO:0000256" key="15">
    <source>
        <dbReference type="PIRSR" id="PIRSR000167-1"/>
    </source>
</evidence>
<dbReference type="GO" id="GO:0005737">
    <property type="term" value="C:cytoplasm"/>
    <property type="evidence" value="ECO:0007669"/>
    <property type="project" value="UniProtKB-SubCell"/>
</dbReference>
<keyword evidence="19" id="KW-1185">Reference proteome</keyword>
<dbReference type="SMART" id="SM00729">
    <property type="entry name" value="Elp3"/>
    <property type="match status" value="1"/>
</dbReference>
<comment type="subunit">
    <text evidence="4">Monomer.</text>
</comment>
<dbReference type="GO" id="GO:0046872">
    <property type="term" value="F:metal ion binding"/>
    <property type="evidence" value="ECO:0007669"/>
    <property type="project" value="UniProtKB-KW"/>
</dbReference>
<keyword evidence="7 14" id="KW-0949">S-adenosyl-L-methionine</keyword>
<dbReference type="UniPathway" id="UPA00251">
    <property type="reaction ID" value="UER00323"/>
</dbReference>
<dbReference type="Pfam" id="PF04055">
    <property type="entry name" value="Radical_SAM"/>
    <property type="match status" value="1"/>
</dbReference>
<feature type="binding site" evidence="15">
    <location>
        <position position="328"/>
    </location>
    <ligand>
        <name>S-adenosyl-L-methionine</name>
        <dbReference type="ChEBI" id="CHEBI:59789"/>
        <label>1</label>
    </ligand>
</feature>
<feature type="binding site" evidence="15">
    <location>
        <begin position="112"/>
        <end position="113"/>
    </location>
    <ligand>
        <name>S-adenosyl-L-methionine</name>
        <dbReference type="ChEBI" id="CHEBI:59789"/>
        <label>2</label>
    </ligand>
</feature>
<evidence type="ECO:0000313" key="19">
    <source>
        <dbReference type="Proteomes" id="UP000298631"/>
    </source>
</evidence>
<dbReference type="InterPro" id="IPR007197">
    <property type="entry name" value="rSAM"/>
</dbReference>
<sequence length="451" mass="49771">MNTQSELKRLGLFDARVPRYTSYPTAPHFAPGVGAETFTNWIEAIPAKASISLYIHVPFCRRLCWFCACRTQGTSSDAPVIAYAEMLAAEIKLLRRHLAPGVTLSRLHWGGGTPTLLMPDLMRNLADQVFDVVPLAEGGEFSVEIDPNEIDAARLDALAAAGMNRASIGVQDFDPEIQKTIGREQSYELTKQVADMIRDRGVKSLNADILYGLPHQTNDRIADSVEKLLTLSPDRVALYGYAHVPWMSRRQQMIPSDKIPTPEERLSLFETARKMFVDDGYAEVGIDHFARPTDGLAIAQDKGALRRNFQGYTDDTATALIGLGASSISRFPQGFAQNASATAAHTKAIREGRFSIHRGHVFGGDDLLRARIIEALMCDFHVSRAELIRDFGADPVVLEEMFQSAVTHFGDMLHLDAEGLTIPPRARPLTRLIARAFDAYDHAKAQHSSAV</sequence>
<dbReference type="PANTHER" id="PTHR13932:SF6">
    <property type="entry name" value="OXYGEN-INDEPENDENT COPROPORPHYRINOGEN III OXIDASE"/>
    <property type="match status" value="1"/>
</dbReference>
<evidence type="ECO:0000256" key="3">
    <source>
        <dbReference type="ARBA" id="ARBA00005493"/>
    </source>
</evidence>
<dbReference type="GO" id="GO:0004109">
    <property type="term" value="F:coproporphyrinogen oxidase activity"/>
    <property type="evidence" value="ECO:0007669"/>
    <property type="project" value="InterPro"/>
</dbReference>
<reference evidence="18 19" key="1">
    <citation type="submission" date="2019-05" db="EMBL/GenBank/DDBJ databases">
        <title>Pseudorhodobacter turbinis sp. nov., isolated from the gut of the Korean turban shell.</title>
        <authorList>
            <person name="Jeong Y.-S."/>
            <person name="Kang W.-R."/>
            <person name="Bae J.-W."/>
        </authorList>
    </citation>
    <scope>NUCLEOTIDE SEQUENCE [LARGE SCALE GENOMIC DNA]</scope>
    <source>
        <strain evidence="18 19">S12M18</strain>
    </source>
</reference>
<evidence type="ECO:0000256" key="9">
    <source>
        <dbReference type="ARBA" id="ARBA00023002"/>
    </source>
</evidence>
<name>A0A4P8EHJ4_9RHOB</name>
<protein>
    <recommendedName>
        <fullName evidence="14">Coproporphyrinogen-III oxidase</fullName>
        <ecNumber evidence="14">1.3.98.3</ecNumber>
    </recommendedName>
</protein>
<dbReference type="PANTHER" id="PTHR13932">
    <property type="entry name" value="COPROPORPHYRINIGEN III OXIDASE"/>
    <property type="match status" value="1"/>
</dbReference>
<dbReference type="GO" id="GO:0006782">
    <property type="term" value="P:protoporphyrinogen IX biosynthetic process"/>
    <property type="evidence" value="ECO:0007669"/>
    <property type="project" value="UniProtKB-UniPathway"/>
</dbReference>
<keyword evidence="6 14" id="KW-0963">Cytoplasm</keyword>
<keyword evidence="9 14" id="KW-0560">Oxidoreductase</keyword>
<dbReference type="RefSeq" id="WP_137194026.1">
    <property type="nucleotide sequence ID" value="NZ_CP039964.1"/>
</dbReference>
<evidence type="ECO:0000256" key="4">
    <source>
        <dbReference type="ARBA" id="ARBA00011245"/>
    </source>
</evidence>
<dbReference type="SFLD" id="SFLDS00029">
    <property type="entry name" value="Radical_SAM"/>
    <property type="match status" value="1"/>
</dbReference>
<evidence type="ECO:0000256" key="8">
    <source>
        <dbReference type="ARBA" id="ARBA00022723"/>
    </source>
</evidence>
<evidence type="ECO:0000256" key="10">
    <source>
        <dbReference type="ARBA" id="ARBA00023004"/>
    </source>
</evidence>
<evidence type="ECO:0000256" key="11">
    <source>
        <dbReference type="ARBA" id="ARBA00023014"/>
    </source>
</evidence>
<feature type="domain" description="Radical SAM core" evidence="17">
    <location>
        <begin position="45"/>
        <end position="278"/>
    </location>
</feature>
<keyword evidence="11 14" id="KW-0411">Iron-sulfur</keyword>
<evidence type="ECO:0000256" key="6">
    <source>
        <dbReference type="ARBA" id="ARBA00022490"/>
    </source>
</evidence>
<feature type="binding site" evidence="15">
    <location>
        <position position="208"/>
    </location>
    <ligand>
        <name>S-adenosyl-L-methionine</name>
        <dbReference type="ChEBI" id="CHEBI:59789"/>
        <label>2</label>
    </ligand>
</feature>
<feature type="binding site" evidence="16">
    <location>
        <position position="64"/>
    </location>
    <ligand>
        <name>[4Fe-4S] cluster</name>
        <dbReference type="ChEBI" id="CHEBI:49883"/>
        <note>4Fe-4S-S-AdoMet</note>
    </ligand>
</feature>
<dbReference type="SFLD" id="SFLDG01065">
    <property type="entry name" value="anaerobic_coproporphyrinogen-I"/>
    <property type="match status" value="1"/>
</dbReference>
<dbReference type="Gene3D" id="1.10.10.920">
    <property type="match status" value="1"/>
</dbReference>
<dbReference type="Gene3D" id="3.20.20.70">
    <property type="entry name" value="Aldolase class I"/>
    <property type="match status" value="1"/>
</dbReference>
<dbReference type="InterPro" id="IPR058240">
    <property type="entry name" value="rSAM_sf"/>
</dbReference>
<dbReference type="InterPro" id="IPR006638">
    <property type="entry name" value="Elp3/MiaA/NifB-like_rSAM"/>
</dbReference>
<dbReference type="InterPro" id="IPR013785">
    <property type="entry name" value="Aldolase_TIM"/>
</dbReference>
<dbReference type="EC" id="1.3.98.3" evidence="14"/>